<dbReference type="GeneID" id="68115558"/>
<dbReference type="AlphaFoldDB" id="A0A6A5B1A9"/>
<dbReference type="Proteomes" id="UP000444721">
    <property type="component" value="Unassembled WGS sequence"/>
</dbReference>
<protein>
    <submittedName>
        <fullName evidence="1">Uncharacterized protein</fullName>
    </submittedName>
</protein>
<reference evidence="1 2" key="1">
    <citation type="journal article" date="2019" name="Sci. Rep.">
        <title>Nanopore sequencing improves the draft genome of the human pathogenic amoeba Naegleria fowleri.</title>
        <authorList>
            <person name="Liechti N."/>
            <person name="Schurch N."/>
            <person name="Bruggmann R."/>
            <person name="Wittwer M."/>
        </authorList>
    </citation>
    <scope>NUCLEOTIDE SEQUENCE [LARGE SCALE GENOMIC DNA]</scope>
    <source>
        <strain evidence="1 2">ATCC 30894</strain>
    </source>
</reference>
<dbReference type="RefSeq" id="XP_044557846.1">
    <property type="nucleotide sequence ID" value="XM_044712183.1"/>
</dbReference>
<dbReference type="OrthoDB" id="10566090at2759"/>
<accession>A0A6A5B1A9</accession>
<dbReference type="VEuPathDB" id="AmoebaDB:NfTy_094020"/>
<dbReference type="VEuPathDB" id="AmoebaDB:NF0034300"/>
<gene>
    <name evidence="1" type="ORF">FDP41_008340</name>
</gene>
<keyword evidence="2" id="KW-1185">Reference proteome</keyword>
<evidence type="ECO:0000313" key="1">
    <source>
        <dbReference type="EMBL" id="KAF0973133.1"/>
    </source>
</evidence>
<dbReference type="VEuPathDB" id="AmoebaDB:FDP41_008340"/>
<dbReference type="EMBL" id="VFQX01000061">
    <property type="protein sequence ID" value="KAF0973133.1"/>
    <property type="molecule type" value="Genomic_DNA"/>
</dbReference>
<sequence length="200" mass="23672">MSLLQKKTTTTNSKTFLERLEMEIRECPSNTRWIDSKILIRLSRPCTNYEELQKHLVRMIKQARRRDFFPVMISPHIVEIYQNIATMTPNGWLKFFLCEIGIANWRYFNENLFTPQLFSLPMYDEASSTEKLTQKYLEFYRMVKKDIGLTLSSYKNLHPLVVNQNLDAFEILKFLIDECGADPKCDSSLLKKCLMGQCFW</sequence>
<name>A0A6A5B1A9_NAEFO</name>
<comment type="caution">
    <text evidence="1">The sequence shown here is derived from an EMBL/GenBank/DDBJ whole genome shotgun (WGS) entry which is preliminary data.</text>
</comment>
<evidence type="ECO:0000313" key="2">
    <source>
        <dbReference type="Proteomes" id="UP000444721"/>
    </source>
</evidence>
<proteinExistence type="predicted"/>
<organism evidence="1 2">
    <name type="scientific">Naegleria fowleri</name>
    <name type="common">Brain eating amoeba</name>
    <dbReference type="NCBI Taxonomy" id="5763"/>
    <lineage>
        <taxon>Eukaryota</taxon>
        <taxon>Discoba</taxon>
        <taxon>Heterolobosea</taxon>
        <taxon>Tetramitia</taxon>
        <taxon>Eutetramitia</taxon>
        <taxon>Vahlkampfiidae</taxon>
        <taxon>Naegleria</taxon>
    </lineage>
</organism>